<gene>
    <name evidence="2" type="ORF">S01H1_69477</name>
</gene>
<protein>
    <recommendedName>
        <fullName evidence="1">Periplasmic copper-binding protein NosD beta helix domain-containing protein</fullName>
    </recommendedName>
</protein>
<accession>X0YTY2</accession>
<dbReference type="InterPro" id="IPR007742">
    <property type="entry name" value="NosD_dom"/>
</dbReference>
<dbReference type="SUPFAM" id="SSF51126">
    <property type="entry name" value="Pectin lyase-like"/>
    <property type="match status" value="1"/>
</dbReference>
<evidence type="ECO:0000313" key="2">
    <source>
        <dbReference type="EMBL" id="GAG40096.1"/>
    </source>
</evidence>
<dbReference type="Gene3D" id="2.160.20.10">
    <property type="entry name" value="Single-stranded right-handed beta-helix, Pectin lyase-like"/>
    <property type="match status" value="1"/>
</dbReference>
<sequence>STINKNSTWLNVITDENAVCILYGDGCSINEPSPPAECDELVPENISTTNGIYHSKQITNLKDDFIYNITVDCEDDFGDRNIELLTFYVNSVEENCTIPTDDMIITQNTTFCPGTYNLHYAITIGADDVILDCNGALIKGAFLNGYGDEFTIKAYHRNNIKIKNCSISNTERGITFFNTSFSTISNNKIEKNNQGSIKIHYGNNNFIVDNFVNNPTSHAIETVHSHYNIIDNNKLMNSGYGIWIQD</sequence>
<feature type="non-terminal residue" evidence="2">
    <location>
        <position position="246"/>
    </location>
</feature>
<feature type="non-terminal residue" evidence="2">
    <location>
        <position position="1"/>
    </location>
</feature>
<dbReference type="Pfam" id="PF05048">
    <property type="entry name" value="NosD"/>
    <property type="match status" value="1"/>
</dbReference>
<dbReference type="InterPro" id="IPR011050">
    <property type="entry name" value="Pectin_lyase_fold/virulence"/>
</dbReference>
<dbReference type="InterPro" id="IPR006626">
    <property type="entry name" value="PbH1"/>
</dbReference>
<dbReference type="InterPro" id="IPR012334">
    <property type="entry name" value="Pectin_lyas_fold"/>
</dbReference>
<dbReference type="SMART" id="SM00710">
    <property type="entry name" value="PbH1"/>
    <property type="match status" value="3"/>
</dbReference>
<evidence type="ECO:0000259" key="1">
    <source>
        <dbReference type="Pfam" id="PF05048"/>
    </source>
</evidence>
<dbReference type="EMBL" id="BARS01046135">
    <property type="protein sequence ID" value="GAG40096.1"/>
    <property type="molecule type" value="Genomic_DNA"/>
</dbReference>
<name>X0YTY2_9ZZZZ</name>
<proteinExistence type="predicted"/>
<organism evidence="2">
    <name type="scientific">marine sediment metagenome</name>
    <dbReference type="NCBI Taxonomy" id="412755"/>
    <lineage>
        <taxon>unclassified sequences</taxon>
        <taxon>metagenomes</taxon>
        <taxon>ecological metagenomes</taxon>
    </lineage>
</organism>
<dbReference type="AlphaFoldDB" id="X0YTY2"/>
<feature type="domain" description="Periplasmic copper-binding protein NosD beta helix" evidence="1">
    <location>
        <begin position="151"/>
        <end position="245"/>
    </location>
</feature>
<comment type="caution">
    <text evidence="2">The sequence shown here is derived from an EMBL/GenBank/DDBJ whole genome shotgun (WGS) entry which is preliminary data.</text>
</comment>
<reference evidence="2" key="1">
    <citation type="journal article" date="2014" name="Front. Microbiol.">
        <title>High frequency of phylogenetically diverse reductive dehalogenase-homologous genes in deep subseafloor sedimentary metagenomes.</title>
        <authorList>
            <person name="Kawai M."/>
            <person name="Futagami T."/>
            <person name="Toyoda A."/>
            <person name="Takaki Y."/>
            <person name="Nishi S."/>
            <person name="Hori S."/>
            <person name="Arai W."/>
            <person name="Tsubouchi T."/>
            <person name="Morono Y."/>
            <person name="Uchiyama I."/>
            <person name="Ito T."/>
            <person name="Fujiyama A."/>
            <person name="Inagaki F."/>
            <person name="Takami H."/>
        </authorList>
    </citation>
    <scope>NUCLEOTIDE SEQUENCE</scope>
    <source>
        <strain evidence="2">Expedition CK06-06</strain>
    </source>
</reference>